<dbReference type="Pfam" id="PF01471">
    <property type="entry name" value="PG_binding_1"/>
    <property type="match status" value="3"/>
</dbReference>
<dbReference type="InterPro" id="IPR002477">
    <property type="entry name" value="Peptidoglycan-bd-like"/>
</dbReference>
<reference evidence="2 3" key="1">
    <citation type="submission" date="2019-07" db="EMBL/GenBank/DDBJ databases">
        <title>Genomic Encyclopedia of Type Strains, Phase I: the one thousand microbial genomes (KMG-I) project.</title>
        <authorList>
            <person name="Kyrpides N."/>
        </authorList>
    </citation>
    <scope>NUCLEOTIDE SEQUENCE [LARGE SCALE GENOMIC DNA]</scope>
    <source>
        <strain evidence="2 3">DSM 13558</strain>
    </source>
</reference>
<dbReference type="Proteomes" id="UP000315343">
    <property type="component" value="Unassembled WGS sequence"/>
</dbReference>
<protein>
    <submittedName>
        <fullName evidence="2">Peptidoglycan hydrolase-like protein with peptidoglycan-binding domain</fullName>
    </submittedName>
</protein>
<feature type="domain" description="Peptidoglycan binding-like" evidence="1">
    <location>
        <begin position="239"/>
        <end position="291"/>
    </location>
</feature>
<proteinExistence type="predicted"/>
<dbReference type="SUPFAM" id="SSF47090">
    <property type="entry name" value="PGBD-like"/>
    <property type="match status" value="3"/>
</dbReference>
<keyword evidence="3" id="KW-1185">Reference proteome</keyword>
<sequence length="495" mass="56438">METFILLHILNYLIIMGEIAIRLKYKNKFNKKLVKGLQFPIPGTVYQNVVTVPDVITVHLGAPDEEAENVTIPFIDYIKNVASSELYPTWPENAIRANVHAIVSVALNRIFTEWYRSRGYQFDITSNTRFDQAFVPERGIYEPIDRIVDEVFNEYISREGRFEPLYALFCDGRVSQCDGLYQWGTVDLATSGYTPLEILKYYYGENLSLNIAPVGDITYRYTGTNLRPGDSSLDVFRKQMQLNRISNNFPAIPKIPLDGYFGEETEEAVKLFQSVFNLPVTGIIDKGTWYKIFNIYVAVTKLAELTSEGILIKEIEEELSETLLLGDIRRRVSILQYFLTLISSYNKSIPPVPITRVFDEATRLAVIEYQKNKNLEPTGAVDRVTWDLLYNEALGIIKSIPPESTLLPRLAYPGRNFSLGDEGLVPFVLQQAIQYISTKINAVPFIEITGVYDEKTKEAVQAFQSAMALNVTGILDEETWNAFSEVYYAHRENHN</sequence>
<evidence type="ECO:0000313" key="2">
    <source>
        <dbReference type="EMBL" id="TWH82755.1"/>
    </source>
</evidence>
<name>A0A562JIF3_9FIRM</name>
<gene>
    <name evidence="2" type="ORF">LY60_01061</name>
</gene>
<dbReference type="AlphaFoldDB" id="A0A562JIF3"/>
<organism evidence="2 3">
    <name type="scientific">Sedimentibacter saalensis</name>
    <dbReference type="NCBI Taxonomy" id="130788"/>
    <lineage>
        <taxon>Bacteria</taxon>
        <taxon>Bacillati</taxon>
        <taxon>Bacillota</taxon>
        <taxon>Tissierellia</taxon>
        <taxon>Sedimentibacter</taxon>
    </lineage>
</organism>
<feature type="domain" description="Peptidoglycan binding-like" evidence="1">
    <location>
        <begin position="446"/>
        <end position="482"/>
    </location>
</feature>
<keyword evidence="2" id="KW-0378">Hydrolase</keyword>
<dbReference type="InterPro" id="IPR036365">
    <property type="entry name" value="PGBD-like_sf"/>
</dbReference>
<dbReference type="OrthoDB" id="9811296at2"/>
<dbReference type="EMBL" id="VLKH01000002">
    <property type="protein sequence ID" value="TWH82755.1"/>
    <property type="molecule type" value="Genomic_DNA"/>
</dbReference>
<evidence type="ECO:0000313" key="3">
    <source>
        <dbReference type="Proteomes" id="UP000315343"/>
    </source>
</evidence>
<accession>A0A562JIF3</accession>
<dbReference type="GO" id="GO:0016787">
    <property type="term" value="F:hydrolase activity"/>
    <property type="evidence" value="ECO:0007669"/>
    <property type="project" value="UniProtKB-KW"/>
</dbReference>
<dbReference type="Gene3D" id="1.10.101.10">
    <property type="entry name" value="PGBD-like superfamily/PGBD"/>
    <property type="match status" value="3"/>
</dbReference>
<comment type="caution">
    <text evidence="2">The sequence shown here is derived from an EMBL/GenBank/DDBJ whole genome shotgun (WGS) entry which is preliminary data.</text>
</comment>
<evidence type="ECO:0000259" key="1">
    <source>
        <dbReference type="Pfam" id="PF01471"/>
    </source>
</evidence>
<feature type="domain" description="Peptidoglycan binding-like" evidence="1">
    <location>
        <begin position="332"/>
        <end position="389"/>
    </location>
</feature>
<dbReference type="InterPro" id="IPR036366">
    <property type="entry name" value="PGBDSf"/>
</dbReference>